<dbReference type="OrthoDB" id="3251367at2759"/>
<feature type="region of interest" description="Disordered" evidence="1">
    <location>
        <begin position="730"/>
        <end position="758"/>
    </location>
</feature>
<feature type="compositionally biased region" description="Polar residues" evidence="1">
    <location>
        <begin position="733"/>
        <end position="743"/>
    </location>
</feature>
<dbReference type="HOGENOM" id="CLU_310804_0_0_1"/>
<feature type="compositionally biased region" description="Polar residues" evidence="1">
    <location>
        <begin position="341"/>
        <end position="350"/>
    </location>
</feature>
<keyword evidence="2" id="KW-1133">Transmembrane helix</keyword>
<evidence type="ECO:0000313" key="4">
    <source>
        <dbReference type="Proteomes" id="UP000027222"/>
    </source>
</evidence>
<feature type="compositionally biased region" description="Low complexity" evidence="1">
    <location>
        <begin position="498"/>
        <end position="509"/>
    </location>
</feature>
<keyword evidence="2" id="KW-0472">Membrane</keyword>
<feature type="compositionally biased region" description="Acidic residues" evidence="1">
    <location>
        <begin position="170"/>
        <end position="180"/>
    </location>
</feature>
<feature type="compositionally biased region" description="Low complexity" evidence="1">
    <location>
        <begin position="259"/>
        <end position="270"/>
    </location>
</feature>
<organism evidence="3 4">
    <name type="scientific">Galerina marginata (strain CBS 339.88)</name>
    <dbReference type="NCBI Taxonomy" id="685588"/>
    <lineage>
        <taxon>Eukaryota</taxon>
        <taxon>Fungi</taxon>
        <taxon>Dikarya</taxon>
        <taxon>Basidiomycota</taxon>
        <taxon>Agaricomycotina</taxon>
        <taxon>Agaricomycetes</taxon>
        <taxon>Agaricomycetidae</taxon>
        <taxon>Agaricales</taxon>
        <taxon>Agaricineae</taxon>
        <taxon>Strophariaceae</taxon>
        <taxon>Galerina</taxon>
    </lineage>
</organism>
<dbReference type="STRING" id="685588.A0A067T4T3"/>
<feature type="region of interest" description="Disordered" evidence="1">
    <location>
        <begin position="367"/>
        <end position="398"/>
    </location>
</feature>
<sequence length="1086" mass="116209">MFAFFSRIRLPSSGPQPQDDGDDTSSLGRSLNLPWPVTESSTRRPATTTTTTPARRDWATGPPSQGSGSGISISYPIPRTAPNSLTGIDDFPMPPSGPPYADAVMGHFGHGRSTRAGLAQPAAAAPGLWYEHEKPRSLHPRPQPAPSQSLVPYAPPQVVRLESGAFAGDDGSDEENEDEGAPSSSSPRYPYEYTSHPSASSYALPYPYPETQLPDVHSTAQHFSSSRVDVTEYDNGNEAELYSSPFDDPLEVVPAAPRSTTSSSSSTSKSGNAPMTKSRWNLKLKMHPHTGPQNTSHLPSGAGPSRANPIHILDEQYPRQAYPHPPASQGSSGHLVESGQHPPSVSVDTDVYNNAYNYPLIKQLSPIQEQDYSSPAAESRSLSLRFGDGKPSPGGDSLVGSVLGAAGVGRKGLENGADVAERESLKTRPASVRTGSVGSVATVNGNGHSLSRTGSMSMSVGAPAQTGGSQDLSTGSEITRPSIHAAPFVSRRLNRTVSQTSSKSDSQSQGHPPSQAQVQTPTTQLPSGSVVRTPISAGTATTPTGTMFTPTSTLQTPIAQTPTSTAGAVVSGPAIQPPPPALLAGSLPTQGVSSGLPKIPSLPIIAPLDLRFSYHGPTGLRTSTEVQKENATKPSRNGKGLGKVERMPIIDGSVEGYYEEEVEVEEDDDEGDDDDDVGDVDEEEDEDEEYDHESLHADSFVTAGTNDDEEAKHNVDPENGVELASLRKHSRTALPNASTSTIHSVIPSASPSRSGSARSLPAITFDRGVTGPPTAPGSMTGDSFIHRRWERDAALGFGAISSSPTTFRAKGQNSRWPFRLFSSSSPSQSSSATFTPAFWAFWIGFLFPVLWLVGGWHFTNAGELPPKSTPWEWYFWNSRWSAGGFRALMERVLGCCLRRKSAQTDSLKDGTVRGRQDGTPGLDQAQRRKGKRRSVSQSKARIGKVYPALPRWVAERQSTDDGRMRLNDPKRSLRGISFGYPFISRPPGSQDSSGAFNPSSNGASSSAFARIMSRVVAILAKPNRVLDLMYGVKLKEVRGRPESGRRMFDPWIQRCRYALCYGLLLLAVGLCTASAYLIVVNTKKLL</sequence>
<keyword evidence="4" id="KW-1185">Reference proteome</keyword>
<feature type="compositionally biased region" description="Low complexity" evidence="1">
    <location>
        <begin position="61"/>
        <end position="78"/>
    </location>
</feature>
<dbReference type="Proteomes" id="UP000027222">
    <property type="component" value="Unassembled WGS sequence"/>
</dbReference>
<feature type="compositionally biased region" description="Acidic residues" evidence="1">
    <location>
        <begin position="657"/>
        <end position="691"/>
    </location>
</feature>
<evidence type="ECO:0000256" key="2">
    <source>
        <dbReference type="SAM" id="Phobius"/>
    </source>
</evidence>
<proteinExistence type="predicted"/>
<feature type="compositionally biased region" description="Low complexity" evidence="1">
    <location>
        <begin position="182"/>
        <end position="195"/>
    </location>
</feature>
<gene>
    <name evidence="3" type="ORF">GALMADRAFT_227265</name>
</gene>
<feature type="compositionally biased region" description="Low complexity" evidence="1">
    <location>
        <begin position="747"/>
        <end position="758"/>
    </location>
</feature>
<feature type="transmembrane region" description="Helical" evidence="2">
    <location>
        <begin position="1055"/>
        <end position="1079"/>
    </location>
</feature>
<reference evidence="4" key="1">
    <citation type="journal article" date="2014" name="Proc. Natl. Acad. Sci. U.S.A.">
        <title>Extensive sampling of basidiomycete genomes demonstrates inadequacy of the white-rot/brown-rot paradigm for wood decay fungi.</title>
        <authorList>
            <person name="Riley R."/>
            <person name="Salamov A.A."/>
            <person name="Brown D.W."/>
            <person name="Nagy L.G."/>
            <person name="Floudas D."/>
            <person name="Held B.W."/>
            <person name="Levasseur A."/>
            <person name="Lombard V."/>
            <person name="Morin E."/>
            <person name="Otillar R."/>
            <person name="Lindquist E.A."/>
            <person name="Sun H."/>
            <person name="LaButti K.M."/>
            <person name="Schmutz J."/>
            <person name="Jabbour D."/>
            <person name="Luo H."/>
            <person name="Baker S.E."/>
            <person name="Pisabarro A.G."/>
            <person name="Walton J.D."/>
            <person name="Blanchette R.A."/>
            <person name="Henrissat B."/>
            <person name="Martin F."/>
            <person name="Cullen D."/>
            <person name="Hibbett D.S."/>
            <person name="Grigoriev I.V."/>
        </authorList>
    </citation>
    <scope>NUCLEOTIDE SEQUENCE [LARGE SCALE GENOMIC DNA]</scope>
    <source>
        <strain evidence="4">CBS 339.88</strain>
    </source>
</reference>
<feature type="region of interest" description="Disordered" evidence="1">
    <location>
        <begin position="906"/>
        <end position="940"/>
    </location>
</feature>
<feature type="region of interest" description="Disordered" evidence="1">
    <location>
        <begin position="619"/>
        <end position="699"/>
    </location>
</feature>
<keyword evidence="2" id="KW-0812">Transmembrane</keyword>
<feature type="compositionally biased region" description="Basic and acidic residues" evidence="1">
    <location>
        <begin position="906"/>
        <end position="916"/>
    </location>
</feature>
<feature type="compositionally biased region" description="Polar residues" evidence="1">
    <location>
        <begin position="433"/>
        <end position="458"/>
    </location>
</feature>
<feature type="compositionally biased region" description="Polar residues" evidence="1">
    <location>
        <begin position="466"/>
        <end position="479"/>
    </location>
</feature>
<feature type="region of interest" description="Disordered" evidence="1">
    <location>
        <begin position="238"/>
        <end position="350"/>
    </location>
</feature>
<feature type="compositionally biased region" description="Polar residues" evidence="1">
    <location>
        <begin position="510"/>
        <end position="527"/>
    </location>
</feature>
<dbReference type="AlphaFoldDB" id="A0A067T4T3"/>
<feature type="region of interest" description="Disordered" evidence="1">
    <location>
        <begin position="414"/>
        <end position="568"/>
    </location>
</feature>
<protein>
    <submittedName>
        <fullName evidence="3">Uncharacterized protein</fullName>
    </submittedName>
</protein>
<evidence type="ECO:0000256" key="1">
    <source>
        <dbReference type="SAM" id="MobiDB-lite"/>
    </source>
</evidence>
<feature type="compositionally biased region" description="Polar residues" evidence="1">
    <location>
        <begin position="554"/>
        <end position="566"/>
    </location>
</feature>
<name>A0A067T4T3_GALM3</name>
<feature type="region of interest" description="Disordered" evidence="1">
    <location>
        <begin position="164"/>
        <end position="196"/>
    </location>
</feature>
<feature type="transmembrane region" description="Helical" evidence="2">
    <location>
        <begin position="837"/>
        <end position="858"/>
    </location>
</feature>
<feature type="compositionally biased region" description="Low complexity" evidence="1">
    <location>
        <begin position="43"/>
        <end position="53"/>
    </location>
</feature>
<evidence type="ECO:0000313" key="3">
    <source>
        <dbReference type="EMBL" id="KDR74924.1"/>
    </source>
</evidence>
<feature type="region of interest" description="Disordered" evidence="1">
    <location>
        <begin position="1"/>
        <end position="98"/>
    </location>
</feature>
<accession>A0A067T4T3</accession>
<dbReference type="EMBL" id="KL142382">
    <property type="protein sequence ID" value="KDR74924.1"/>
    <property type="molecule type" value="Genomic_DNA"/>
</dbReference>
<feature type="compositionally biased region" description="Low complexity" evidence="1">
    <location>
        <begin position="533"/>
        <end position="553"/>
    </location>
</feature>